<evidence type="ECO:0000313" key="2">
    <source>
        <dbReference type="Proteomes" id="UP000504721"/>
    </source>
</evidence>
<organism evidence="1 2">
    <name type="scientific">Escherichia phage O18-011</name>
    <dbReference type="NCBI Taxonomy" id="2742113"/>
    <lineage>
        <taxon>Viruses</taxon>
        <taxon>Duplodnaviria</taxon>
        <taxon>Heunggongvirae</taxon>
        <taxon>Uroviricota</taxon>
        <taxon>Caudoviricetes</taxon>
        <taxon>Mktvariviridae</taxon>
        <taxon>Gordonclarkvirinae</taxon>
        <taxon>Kuravirus</taxon>
        <taxon>Kuravirus O18011</taxon>
    </lineage>
</organism>
<protein>
    <submittedName>
        <fullName evidence="1">Uncharacterized protein</fullName>
    </submittedName>
</protein>
<dbReference type="EMBL" id="LC553735">
    <property type="protein sequence ID" value="BCG45149.1"/>
    <property type="molecule type" value="Genomic_DNA"/>
</dbReference>
<sequence length="70" mass="8330">MKKMWAIRIVWEDGHHLGKDNIKLFDTRKDARIAKKNMKALIGTVKRADMYRWFEFSGDRGSYISGDVYY</sequence>
<dbReference type="RefSeq" id="YP_010673521.1">
    <property type="nucleotide sequence ID" value="NC_070985.1"/>
</dbReference>
<keyword evidence="2" id="KW-1185">Reference proteome</keyword>
<dbReference type="GeneID" id="77949818"/>
<dbReference type="Proteomes" id="UP000504721">
    <property type="component" value="Segment"/>
</dbReference>
<reference evidence="1 2" key="1">
    <citation type="submission" date="2020-06" db="EMBL/GenBank/DDBJ databases">
        <title>Genomic and proteomic analysis of O18-011, a novel Escherichia coli phage.</title>
        <authorList>
            <person name="Shahin K."/>
            <person name="Bao H."/>
            <person name="Soleimani-Delfan A."/>
            <person name="Wang R."/>
        </authorList>
    </citation>
    <scope>NUCLEOTIDE SEQUENCE [LARGE SCALE GENOMIC DNA]</scope>
</reference>
<proteinExistence type="predicted"/>
<name>A0A6J4EHJ1_9CAUD</name>
<accession>A0A6J4EHJ1</accession>
<dbReference type="KEGG" id="vg:77949818"/>
<evidence type="ECO:0000313" key="1">
    <source>
        <dbReference type="EMBL" id="BCG45149.1"/>
    </source>
</evidence>